<evidence type="ECO:0000256" key="2">
    <source>
        <dbReference type="ARBA" id="ARBA00023004"/>
    </source>
</evidence>
<evidence type="ECO:0000313" key="7">
    <source>
        <dbReference type="Proteomes" id="UP000196710"/>
    </source>
</evidence>
<reference evidence="7" key="2">
    <citation type="submission" date="2017-05" db="EMBL/GenBank/DDBJ databases">
        <title>Improved OligoMM genomes.</title>
        <authorList>
            <person name="Garzetti D."/>
        </authorList>
    </citation>
    <scope>NUCLEOTIDE SEQUENCE [LARGE SCALE GENOMIC DNA]</scope>
    <source>
        <strain evidence="7">KB18</strain>
    </source>
</reference>
<reference evidence="5" key="1">
    <citation type="journal article" date="2017" name="Genome Announc.">
        <title>High-Quality Whole-Genome Sequences of the Oligo-Mouse-Microbiota Bacterial Community.</title>
        <authorList>
            <person name="Garzetti D."/>
            <person name="Brugiroux S."/>
            <person name="Bunk B."/>
            <person name="Pukall R."/>
            <person name="McCoy K.D."/>
            <person name="Macpherson A.J."/>
            <person name="Stecher B."/>
        </authorList>
    </citation>
    <scope>NUCLEOTIDE SEQUENCE</scope>
    <source>
        <strain evidence="5">KB18</strain>
    </source>
</reference>
<evidence type="ECO:0000313" key="6">
    <source>
        <dbReference type="EMBL" id="QQR31869.1"/>
    </source>
</evidence>
<evidence type="ECO:0000256" key="1">
    <source>
        <dbReference type="ARBA" id="ARBA00022723"/>
    </source>
</evidence>
<protein>
    <submittedName>
        <fullName evidence="6">4Fe-4S dicluster domain-containing protein</fullName>
    </submittedName>
</protein>
<dbReference type="PROSITE" id="PS00198">
    <property type="entry name" value="4FE4S_FER_1"/>
    <property type="match status" value="1"/>
</dbReference>
<keyword evidence="2" id="KW-0408">Iron</keyword>
<dbReference type="InterPro" id="IPR017896">
    <property type="entry name" value="4Fe4S_Fe-S-bd"/>
</dbReference>
<dbReference type="KEGG" id="amur:ADH66_19160"/>
<sequence>MRTKTVEPITAEKLAGCGRCQKCSRGCPGHIDIPAMLEIYCKFQTGEKAALRPIKDFQKQGLPIYCIECGACTDHCPRHFDVRAAVKELAIQSMMQ</sequence>
<dbReference type="GO" id="GO:0046872">
    <property type="term" value="F:metal ion binding"/>
    <property type="evidence" value="ECO:0007669"/>
    <property type="project" value="UniProtKB-KW"/>
</dbReference>
<evidence type="ECO:0000259" key="4">
    <source>
        <dbReference type="Pfam" id="PF13187"/>
    </source>
</evidence>
<name>A0A1Z2XVW9_9FIRM</name>
<proteinExistence type="predicted"/>
<dbReference type="Gene3D" id="3.30.70.20">
    <property type="match status" value="1"/>
</dbReference>
<dbReference type="Proteomes" id="UP000596035">
    <property type="component" value="Chromosome"/>
</dbReference>
<keyword evidence="1" id="KW-0479">Metal-binding</keyword>
<reference evidence="6 8" key="3">
    <citation type="submission" date="2020-11" db="EMBL/GenBank/DDBJ databases">
        <title>Closed and high quality bacterial genomes of the OMM12 community.</title>
        <authorList>
            <person name="Marbouty M."/>
            <person name="Lamy-Besnier Q."/>
            <person name="Debarbieux L."/>
            <person name="Koszul R."/>
        </authorList>
    </citation>
    <scope>NUCLEOTIDE SEQUENCE [LARGE SCALE GENOMIC DNA]</scope>
    <source>
        <strain evidence="6 8">KB18</strain>
    </source>
</reference>
<dbReference type="AlphaFoldDB" id="A0A1Z2XVW9"/>
<keyword evidence="7" id="KW-1185">Reference proteome</keyword>
<dbReference type="EMBL" id="CP021422">
    <property type="protein sequence ID" value="ASB42572.1"/>
    <property type="molecule type" value="Genomic_DNA"/>
</dbReference>
<dbReference type="GO" id="GO:0051536">
    <property type="term" value="F:iron-sulfur cluster binding"/>
    <property type="evidence" value="ECO:0007669"/>
    <property type="project" value="UniProtKB-KW"/>
</dbReference>
<evidence type="ECO:0000313" key="5">
    <source>
        <dbReference type="EMBL" id="ASB42572.1"/>
    </source>
</evidence>
<accession>A0A1Z2XVW9</accession>
<dbReference type="RefSeq" id="WP_066537483.1">
    <property type="nucleotide sequence ID" value="NZ_CP021422.1"/>
</dbReference>
<dbReference type="Proteomes" id="UP000196710">
    <property type="component" value="Chromosome"/>
</dbReference>
<feature type="domain" description="4Fe-4S ferredoxin-type" evidence="4">
    <location>
        <begin position="17"/>
        <end position="79"/>
    </location>
</feature>
<dbReference type="EMBL" id="CP065321">
    <property type="protein sequence ID" value="QQR31869.1"/>
    <property type="molecule type" value="Genomic_DNA"/>
</dbReference>
<evidence type="ECO:0000313" key="8">
    <source>
        <dbReference type="Proteomes" id="UP000596035"/>
    </source>
</evidence>
<dbReference type="InterPro" id="IPR017900">
    <property type="entry name" value="4Fe4S_Fe_S_CS"/>
</dbReference>
<keyword evidence="3" id="KW-0411">Iron-sulfur</keyword>
<organism evidence="6 8">
    <name type="scientific">Acutalibacter muris</name>
    <dbReference type="NCBI Taxonomy" id="1796620"/>
    <lineage>
        <taxon>Bacteria</taxon>
        <taxon>Bacillati</taxon>
        <taxon>Bacillota</taxon>
        <taxon>Clostridia</taxon>
        <taxon>Eubacteriales</taxon>
        <taxon>Acutalibacteraceae</taxon>
        <taxon>Acutalibacter</taxon>
    </lineage>
</organism>
<dbReference type="Pfam" id="PF13187">
    <property type="entry name" value="Fer4_9"/>
    <property type="match status" value="1"/>
</dbReference>
<gene>
    <name evidence="5" type="ORF">ADH66_19160</name>
    <name evidence="6" type="ORF">I5Q82_09590</name>
</gene>
<evidence type="ECO:0000256" key="3">
    <source>
        <dbReference type="ARBA" id="ARBA00023014"/>
    </source>
</evidence>
<dbReference type="SUPFAM" id="SSF46548">
    <property type="entry name" value="alpha-helical ferredoxin"/>
    <property type="match status" value="1"/>
</dbReference>